<gene>
    <name evidence="1" type="ORF">K7C98_10355</name>
</gene>
<evidence type="ECO:0000313" key="2">
    <source>
        <dbReference type="Proteomes" id="UP001139031"/>
    </source>
</evidence>
<dbReference type="Proteomes" id="UP001139031">
    <property type="component" value="Unassembled WGS sequence"/>
</dbReference>
<proteinExistence type="predicted"/>
<comment type="caution">
    <text evidence="1">The sequence shown here is derived from an EMBL/GenBank/DDBJ whole genome shotgun (WGS) entry which is preliminary data.</text>
</comment>
<reference evidence="1" key="1">
    <citation type="submission" date="2021-08" db="EMBL/GenBank/DDBJ databases">
        <authorList>
            <person name="Stevens D.C."/>
        </authorList>
    </citation>
    <scope>NUCLEOTIDE SEQUENCE</scope>
    <source>
        <strain evidence="1">DSM 53165</strain>
    </source>
</reference>
<protein>
    <submittedName>
        <fullName evidence="1">Uncharacterized protein</fullName>
    </submittedName>
</protein>
<sequence length="85" mass="9101">MRLSVLAMARGEHGVEEVAEGDVVALVIVVGCVQVTRSRTGQPASFSLHATRTAPLFLVNPGRYVIVAERNVLGFRGSRQKGVIV</sequence>
<dbReference type="EMBL" id="JAIRAU010000008">
    <property type="protein sequence ID" value="MBZ5709664.1"/>
    <property type="molecule type" value="Genomic_DNA"/>
</dbReference>
<evidence type="ECO:0000313" key="1">
    <source>
        <dbReference type="EMBL" id="MBZ5709664.1"/>
    </source>
</evidence>
<name>A0ABS7TN63_9BACT</name>
<accession>A0ABS7TN63</accession>
<keyword evidence="2" id="KW-1185">Reference proteome</keyword>
<dbReference type="RefSeq" id="WP_224191437.1">
    <property type="nucleotide sequence ID" value="NZ_JAIRAU010000008.1"/>
</dbReference>
<organism evidence="1 2">
    <name type="scientific">Nannocystis pusilla</name>
    <dbReference type="NCBI Taxonomy" id="889268"/>
    <lineage>
        <taxon>Bacteria</taxon>
        <taxon>Pseudomonadati</taxon>
        <taxon>Myxococcota</taxon>
        <taxon>Polyangia</taxon>
        <taxon>Nannocystales</taxon>
        <taxon>Nannocystaceae</taxon>
        <taxon>Nannocystis</taxon>
    </lineage>
</organism>